<protein>
    <recommendedName>
        <fullName evidence="5">Secreted protein</fullName>
    </recommendedName>
</protein>
<reference evidence="3 4" key="1">
    <citation type="journal article" date="2019" name="New Phytol.">
        <title>Comparative genomics reveals unique wood-decay strategies and fruiting body development in the Schizophyllaceae.</title>
        <authorList>
            <person name="Almasi E."/>
            <person name="Sahu N."/>
            <person name="Krizsan K."/>
            <person name="Balint B."/>
            <person name="Kovacs G.M."/>
            <person name="Kiss B."/>
            <person name="Cseklye J."/>
            <person name="Drula E."/>
            <person name="Henrissat B."/>
            <person name="Nagy I."/>
            <person name="Chovatia M."/>
            <person name="Adam C."/>
            <person name="LaButti K."/>
            <person name="Lipzen A."/>
            <person name="Riley R."/>
            <person name="Grigoriev I.V."/>
            <person name="Nagy L.G."/>
        </authorList>
    </citation>
    <scope>NUCLEOTIDE SEQUENCE [LARGE SCALE GENOMIC DNA]</scope>
    <source>
        <strain evidence="3 4">NL-1724</strain>
    </source>
</reference>
<feature type="region of interest" description="Disordered" evidence="1">
    <location>
        <begin position="43"/>
        <end position="64"/>
    </location>
</feature>
<comment type="caution">
    <text evidence="3">The sequence shown here is derived from an EMBL/GenBank/DDBJ whole genome shotgun (WGS) entry which is preliminary data.</text>
</comment>
<evidence type="ECO:0000256" key="1">
    <source>
        <dbReference type="SAM" id="MobiDB-lite"/>
    </source>
</evidence>
<dbReference type="EMBL" id="VDMD01000001">
    <property type="protein sequence ID" value="TRM69364.1"/>
    <property type="molecule type" value="Genomic_DNA"/>
</dbReference>
<name>A0A550CX39_9AGAR</name>
<gene>
    <name evidence="3" type="ORF">BD626DRAFT_473801</name>
</gene>
<organism evidence="3 4">
    <name type="scientific">Schizophyllum amplum</name>
    <dbReference type="NCBI Taxonomy" id="97359"/>
    <lineage>
        <taxon>Eukaryota</taxon>
        <taxon>Fungi</taxon>
        <taxon>Dikarya</taxon>
        <taxon>Basidiomycota</taxon>
        <taxon>Agaricomycotina</taxon>
        <taxon>Agaricomycetes</taxon>
        <taxon>Agaricomycetidae</taxon>
        <taxon>Agaricales</taxon>
        <taxon>Schizophyllaceae</taxon>
        <taxon>Schizophyllum</taxon>
    </lineage>
</organism>
<accession>A0A550CX39</accession>
<evidence type="ECO:0000313" key="4">
    <source>
        <dbReference type="Proteomes" id="UP000320762"/>
    </source>
</evidence>
<feature type="chain" id="PRO_5022102369" description="Secreted protein" evidence="2">
    <location>
        <begin position="17"/>
        <end position="64"/>
    </location>
</feature>
<evidence type="ECO:0008006" key="5">
    <source>
        <dbReference type="Google" id="ProtNLM"/>
    </source>
</evidence>
<evidence type="ECO:0000313" key="3">
    <source>
        <dbReference type="EMBL" id="TRM69364.1"/>
    </source>
</evidence>
<feature type="non-terminal residue" evidence="3">
    <location>
        <position position="64"/>
    </location>
</feature>
<evidence type="ECO:0000256" key="2">
    <source>
        <dbReference type="SAM" id="SignalP"/>
    </source>
</evidence>
<sequence>MLNIIMLRAFVAAMCAIEPTLPGIPRATECAVVVVPPSPRMVASRASSSDFADQTKPQTGGASF</sequence>
<proteinExistence type="predicted"/>
<keyword evidence="2" id="KW-0732">Signal</keyword>
<feature type="signal peptide" evidence="2">
    <location>
        <begin position="1"/>
        <end position="16"/>
    </location>
</feature>
<keyword evidence="4" id="KW-1185">Reference proteome</keyword>
<dbReference type="Proteomes" id="UP000320762">
    <property type="component" value="Unassembled WGS sequence"/>
</dbReference>
<dbReference type="AlphaFoldDB" id="A0A550CX39"/>
<feature type="compositionally biased region" description="Polar residues" evidence="1">
    <location>
        <begin position="45"/>
        <end position="64"/>
    </location>
</feature>